<evidence type="ECO:0000256" key="1">
    <source>
        <dbReference type="SAM" id="MobiDB-lite"/>
    </source>
</evidence>
<reference evidence="2 3" key="1">
    <citation type="submission" date="2020-10" db="EMBL/GenBank/DDBJ databases">
        <title>Olsenella immobilis sp.nov., isolated from the mud in a fermentation cellar used for the production of Chinese strong-flavoured liquor.</title>
        <authorList>
            <person name="Lu L."/>
        </authorList>
    </citation>
    <scope>NUCLEOTIDE SEQUENCE [LARGE SCALE GENOMIC DNA]</scope>
    <source>
        <strain evidence="2 3">LZLJ-2</strain>
    </source>
</reference>
<evidence type="ECO:0008006" key="4">
    <source>
        <dbReference type="Google" id="ProtNLM"/>
    </source>
</evidence>
<name>A0A7S7MB81_9ACTN</name>
<accession>A0A7S7MB81</accession>
<keyword evidence="3" id="KW-1185">Reference proteome</keyword>
<organism evidence="2 3">
    <name type="scientific">Thermophilibacter immobilis</name>
    <dbReference type="NCBI Taxonomy" id="2779519"/>
    <lineage>
        <taxon>Bacteria</taxon>
        <taxon>Bacillati</taxon>
        <taxon>Actinomycetota</taxon>
        <taxon>Coriobacteriia</taxon>
        <taxon>Coriobacteriales</taxon>
        <taxon>Atopobiaceae</taxon>
        <taxon>Thermophilibacter</taxon>
    </lineage>
</organism>
<proteinExistence type="predicted"/>
<gene>
    <name evidence="2" type="ORF">INP52_03215</name>
</gene>
<dbReference type="RefSeq" id="WP_194372356.1">
    <property type="nucleotide sequence ID" value="NZ_CP063767.1"/>
</dbReference>
<dbReference type="KEGG" id="tio:INP52_03215"/>
<dbReference type="EMBL" id="CP063767">
    <property type="protein sequence ID" value="QOY61223.1"/>
    <property type="molecule type" value="Genomic_DNA"/>
</dbReference>
<sequence>MDSNGDLTITGGQTYVSGPTDAANGALDYEGTGTISGGVLVAAGSAGMAQNMGSDSTQASLLVAATGDAGDTITLADSSGTVLASFSPATSYQCAVISAPDIEVGQTYTLTSGSTTTEVTPDSVVYSSADAAAGGMGMGGGMQGGTQMDGTMPDADGQAPTGTTAAQTSTTA</sequence>
<evidence type="ECO:0000313" key="2">
    <source>
        <dbReference type="EMBL" id="QOY61223.1"/>
    </source>
</evidence>
<dbReference type="AlphaFoldDB" id="A0A7S7MB81"/>
<feature type="region of interest" description="Disordered" evidence="1">
    <location>
        <begin position="143"/>
        <end position="172"/>
    </location>
</feature>
<evidence type="ECO:0000313" key="3">
    <source>
        <dbReference type="Proteomes" id="UP000593735"/>
    </source>
</evidence>
<feature type="compositionally biased region" description="Low complexity" evidence="1">
    <location>
        <begin position="145"/>
        <end position="172"/>
    </location>
</feature>
<protein>
    <recommendedName>
        <fullName evidence="4">Carbohydrate-binding domain-containing protein</fullName>
    </recommendedName>
</protein>
<dbReference type="Proteomes" id="UP000593735">
    <property type="component" value="Chromosome"/>
</dbReference>